<dbReference type="Proteomes" id="UP000801428">
    <property type="component" value="Unassembled WGS sequence"/>
</dbReference>
<organism evidence="2 3">
    <name type="scientific">Curvularia kusanoi</name>
    <name type="common">Cochliobolus kusanoi</name>
    <dbReference type="NCBI Taxonomy" id="90978"/>
    <lineage>
        <taxon>Eukaryota</taxon>
        <taxon>Fungi</taxon>
        <taxon>Dikarya</taxon>
        <taxon>Ascomycota</taxon>
        <taxon>Pezizomycotina</taxon>
        <taxon>Dothideomycetes</taxon>
        <taxon>Pleosporomycetidae</taxon>
        <taxon>Pleosporales</taxon>
        <taxon>Pleosporineae</taxon>
        <taxon>Pleosporaceae</taxon>
        <taxon>Curvularia</taxon>
    </lineage>
</organism>
<proteinExistence type="predicted"/>
<feature type="compositionally biased region" description="Low complexity" evidence="1">
    <location>
        <begin position="127"/>
        <end position="162"/>
    </location>
</feature>
<feature type="region of interest" description="Disordered" evidence="1">
    <location>
        <begin position="127"/>
        <end position="199"/>
    </location>
</feature>
<evidence type="ECO:0000313" key="2">
    <source>
        <dbReference type="EMBL" id="KAF3005980.1"/>
    </source>
</evidence>
<evidence type="ECO:0000256" key="1">
    <source>
        <dbReference type="SAM" id="MobiDB-lite"/>
    </source>
</evidence>
<dbReference type="AlphaFoldDB" id="A0A9P4TIE3"/>
<reference evidence="2" key="1">
    <citation type="submission" date="2019-04" db="EMBL/GenBank/DDBJ databases">
        <title>Sequencing of skin fungus with MAO and IRED activity.</title>
        <authorList>
            <person name="Marsaioli A.J."/>
            <person name="Bonatto J.M.C."/>
            <person name="Reis Junior O."/>
        </authorList>
    </citation>
    <scope>NUCLEOTIDE SEQUENCE</scope>
    <source>
        <strain evidence="2">30M1</strain>
    </source>
</reference>
<sequence length="199" mass="21407">MSSNPYAKVISGPPVYNITINPNVMADDATLESYYQHLLWTFHYLFPEGNPVVNQARPANPAHITSWYCDRFETVFTGALAPDHPVRRAVEYFVPSYTRARGEFTYATLTARINYLRSWEQSVVPDPQQPAAAAAPGTSQSSTSATAQVQPATAPASTAAPSSPIPQPSRPVSGQFSLSQSSSRPASGSFSAASPKKQG</sequence>
<protein>
    <submittedName>
        <fullName evidence="2">Uncharacterized protein</fullName>
    </submittedName>
</protein>
<dbReference type="EMBL" id="SWKU01000006">
    <property type="protein sequence ID" value="KAF3005980.1"/>
    <property type="molecule type" value="Genomic_DNA"/>
</dbReference>
<accession>A0A9P4TIE3</accession>
<evidence type="ECO:0000313" key="3">
    <source>
        <dbReference type="Proteomes" id="UP000801428"/>
    </source>
</evidence>
<keyword evidence="3" id="KW-1185">Reference proteome</keyword>
<name>A0A9P4TIE3_CURKU</name>
<comment type="caution">
    <text evidence="2">The sequence shown here is derived from an EMBL/GenBank/DDBJ whole genome shotgun (WGS) entry which is preliminary data.</text>
</comment>
<feature type="compositionally biased region" description="Low complexity" evidence="1">
    <location>
        <begin position="170"/>
        <end position="199"/>
    </location>
</feature>
<gene>
    <name evidence="2" type="ORF">E8E13_010384</name>
</gene>